<feature type="binding site" evidence="4 6">
    <location>
        <position position="110"/>
    </location>
    <ligand>
        <name>substrate</name>
    </ligand>
</feature>
<reference evidence="9 10" key="1">
    <citation type="submission" date="2017-09" db="EMBL/GenBank/DDBJ databases">
        <title>Depth-based differentiation of microbial function through sediment-hosted aquifers and enrichment of novel symbionts in the deep terrestrial subsurface.</title>
        <authorList>
            <person name="Probst A.J."/>
            <person name="Ladd B."/>
            <person name="Jarett J.K."/>
            <person name="Geller-Mcgrath D.E."/>
            <person name="Sieber C.M."/>
            <person name="Emerson J.B."/>
            <person name="Anantharaman K."/>
            <person name="Thomas B.C."/>
            <person name="Malmstrom R."/>
            <person name="Stieglmeier M."/>
            <person name="Klingl A."/>
            <person name="Woyke T."/>
            <person name="Ryan C.M."/>
            <person name="Banfield J.F."/>
        </authorList>
    </citation>
    <scope>NUCLEOTIDE SEQUENCE [LARGE SCALE GENOMIC DNA]</scope>
    <source>
        <strain evidence="9">CG07_land_8_20_14_0_80_42_15</strain>
    </source>
</reference>
<dbReference type="InterPro" id="IPR020095">
    <property type="entry name" value="PsdUridine_synth_TruA_C"/>
</dbReference>
<evidence type="ECO:0000256" key="1">
    <source>
        <dbReference type="ARBA" id="ARBA00009375"/>
    </source>
</evidence>
<evidence type="ECO:0000256" key="3">
    <source>
        <dbReference type="ARBA" id="ARBA00023235"/>
    </source>
</evidence>
<keyword evidence="3 4" id="KW-0413">Isomerase</keyword>
<dbReference type="EC" id="5.4.99.12" evidence="4"/>
<dbReference type="InterPro" id="IPR020097">
    <property type="entry name" value="PsdUridine_synth_TruA_a/b_dom"/>
</dbReference>
<dbReference type="GO" id="GO:0003723">
    <property type="term" value="F:RNA binding"/>
    <property type="evidence" value="ECO:0007669"/>
    <property type="project" value="InterPro"/>
</dbReference>
<dbReference type="GO" id="GO:0031119">
    <property type="term" value="P:tRNA pseudouridine synthesis"/>
    <property type="evidence" value="ECO:0007669"/>
    <property type="project" value="UniProtKB-UniRule"/>
</dbReference>
<evidence type="ECO:0000256" key="5">
    <source>
        <dbReference type="PIRSR" id="PIRSR001430-1"/>
    </source>
</evidence>
<comment type="catalytic activity">
    <reaction evidence="4 7">
        <text>uridine(38/39/40) in tRNA = pseudouridine(38/39/40) in tRNA</text>
        <dbReference type="Rhea" id="RHEA:22376"/>
        <dbReference type="Rhea" id="RHEA-COMP:10085"/>
        <dbReference type="Rhea" id="RHEA-COMP:10087"/>
        <dbReference type="ChEBI" id="CHEBI:65314"/>
        <dbReference type="ChEBI" id="CHEBI:65315"/>
        <dbReference type="EC" id="5.4.99.12"/>
    </reaction>
</comment>
<evidence type="ECO:0000256" key="7">
    <source>
        <dbReference type="RuleBase" id="RU003792"/>
    </source>
</evidence>
<name>A0A2J0L3P2_9BACT</name>
<dbReference type="PANTHER" id="PTHR11142">
    <property type="entry name" value="PSEUDOURIDYLATE SYNTHASE"/>
    <property type="match status" value="1"/>
</dbReference>
<dbReference type="InterPro" id="IPR001406">
    <property type="entry name" value="PsdUridine_synth_TruA"/>
</dbReference>
<evidence type="ECO:0000256" key="2">
    <source>
        <dbReference type="ARBA" id="ARBA00022694"/>
    </source>
</evidence>
<dbReference type="PANTHER" id="PTHR11142:SF0">
    <property type="entry name" value="TRNA PSEUDOURIDINE SYNTHASE-LIKE 1"/>
    <property type="match status" value="1"/>
</dbReference>
<dbReference type="CDD" id="cd02570">
    <property type="entry name" value="PseudoU_synth_EcTruA"/>
    <property type="match status" value="1"/>
</dbReference>
<dbReference type="PIRSF" id="PIRSF001430">
    <property type="entry name" value="tRNA_psdUrid_synth"/>
    <property type="match status" value="1"/>
</dbReference>
<dbReference type="InterPro" id="IPR020103">
    <property type="entry name" value="PsdUridine_synth_cat_dom_sf"/>
</dbReference>
<evidence type="ECO:0000259" key="8">
    <source>
        <dbReference type="Pfam" id="PF01416"/>
    </source>
</evidence>
<organism evidence="9 10">
    <name type="scientific">Candidatus Aquitaenariimonas noxiae</name>
    <dbReference type="NCBI Taxonomy" id="1974741"/>
    <lineage>
        <taxon>Bacteria</taxon>
        <taxon>Pseudomonadati</taxon>
        <taxon>Candidatus Omnitrophota</taxon>
        <taxon>Candidatus Aquitaenariimonas</taxon>
    </lineage>
</organism>
<comment type="caution">
    <text evidence="9">The sequence shown here is derived from an EMBL/GenBank/DDBJ whole genome shotgun (WGS) entry which is preliminary data.</text>
</comment>
<dbReference type="InterPro" id="IPR020094">
    <property type="entry name" value="TruA/RsuA/RluB/E/F_N"/>
</dbReference>
<accession>A0A2J0L3P2</accession>
<dbReference type="Proteomes" id="UP000230052">
    <property type="component" value="Unassembled WGS sequence"/>
</dbReference>
<evidence type="ECO:0000313" key="9">
    <source>
        <dbReference type="EMBL" id="PIU41127.1"/>
    </source>
</evidence>
<dbReference type="Gene3D" id="3.30.70.660">
    <property type="entry name" value="Pseudouridine synthase I, catalytic domain, C-terminal subdomain"/>
    <property type="match status" value="1"/>
</dbReference>
<dbReference type="EMBL" id="PEWV01000071">
    <property type="protein sequence ID" value="PIU41127.1"/>
    <property type="molecule type" value="Genomic_DNA"/>
</dbReference>
<proteinExistence type="inferred from homology"/>
<dbReference type="Gene3D" id="3.30.70.580">
    <property type="entry name" value="Pseudouridine synthase I, catalytic domain, N-terminal subdomain"/>
    <property type="match status" value="1"/>
</dbReference>
<evidence type="ECO:0000256" key="6">
    <source>
        <dbReference type="PIRSR" id="PIRSR001430-2"/>
    </source>
</evidence>
<dbReference type="GO" id="GO:0160147">
    <property type="term" value="F:tRNA pseudouridine(38-40) synthase activity"/>
    <property type="evidence" value="ECO:0007669"/>
    <property type="project" value="UniProtKB-EC"/>
</dbReference>
<dbReference type="SUPFAM" id="SSF55120">
    <property type="entry name" value="Pseudouridine synthase"/>
    <property type="match status" value="1"/>
</dbReference>
<comment type="function">
    <text evidence="4">Formation of pseudouridine at positions 38, 39 and 40 in the anticodon stem and loop of transfer RNAs.</text>
</comment>
<sequence>MRNIKLVVEYDGTSYCGWQRQKNGISVQEVLERCLKNILRHNITLIGAGRTDSGVHAKGQVANFKTKSDLPAGKILSALNSTLPNSIKISAIEDAGRKFNARFDAKTKLYRYTILNRDASSPFEWRYSYLYRSPLNIKIMKNEAKVLLGRHDFSSFQALDIIARPSIVTIKKIKVTKAKKYINIDIEAKGFVYNMVRNIAGTLIEFGRGRFKPGGMRRILAAKNRKLAGPTASAKGLCLLKVNY</sequence>
<evidence type="ECO:0000256" key="4">
    <source>
        <dbReference type="HAMAP-Rule" id="MF_00171"/>
    </source>
</evidence>
<dbReference type="FunFam" id="3.30.70.580:FF:000001">
    <property type="entry name" value="tRNA pseudouridine synthase A"/>
    <property type="match status" value="1"/>
</dbReference>
<gene>
    <name evidence="4" type="primary">truA</name>
    <name evidence="9" type="ORF">COS99_07255</name>
</gene>
<evidence type="ECO:0000313" key="10">
    <source>
        <dbReference type="Proteomes" id="UP000230052"/>
    </source>
</evidence>
<keyword evidence="2 4" id="KW-0819">tRNA processing</keyword>
<comment type="caution">
    <text evidence="4">Lacks conserved residue(s) required for the propagation of feature annotation.</text>
</comment>
<dbReference type="AlphaFoldDB" id="A0A2J0L3P2"/>
<dbReference type="Pfam" id="PF01416">
    <property type="entry name" value="PseudoU_synth_1"/>
    <property type="match status" value="2"/>
</dbReference>
<comment type="similarity">
    <text evidence="1 4 7">Belongs to the tRNA pseudouridine synthase TruA family.</text>
</comment>
<protein>
    <recommendedName>
        <fullName evidence="4">tRNA pseudouridine synthase A</fullName>
        <ecNumber evidence="4">5.4.99.12</ecNumber>
    </recommendedName>
    <alternativeName>
        <fullName evidence="4">tRNA pseudouridine(38-40) synthase</fullName>
    </alternativeName>
    <alternativeName>
        <fullName evidence="4">tRNA pseudouridylate synthase I</fullName>
    </alternativeName>
    <alternativeName>
        <fullName evidence="4">tRNA-uridine isomerase I</fullName>
    </alternativeName>
</protein>
<comment type="subunit">
    <text evidence="4">Homodimer.</text>
</comment>
<dbReference type="HAMAP" id="MF_00171">
    <property type="entry name" value="TruA"/>
    <property type="match status" value="1"/>
</dbReference>
<feature type="domain" description="Pseudouridine synthase I TruA alpha/beta" evidence="8">
    <location>
        <begin position="144"/>
        <end position="244"/>
    </location>
</feature>
<feature type="active site" description="Nucleophile" evidence="4 5">
    <location>
        <position position="52"/>
    </location>
</feature>
<feature type="domain" description="Pseudouridine synthase I TruA alpha/beta" evidence="8">
    <location>
        <begin position="7"/>
        <end position="104"/>
    </location>
</feature>
<dbReference type="NCBIfam" id="TIGR00071">
    <property type="entry name" value="hisT_truA"/>
    <property type="match status" value="1"/>
</dbReference>